<sequence length="245" mass="29399">MLNVVLLNKEDFKTLSPLEIVGQTASVCYNTKTDKKGLKRIGLNVLRSHHGSPQRGVIFRFKVEGWNLPLKTQLFRYQVGSYYNEISRRRVKVKESDYYIPDSLKELYTPEEIELFKNIWDVCYETYDLLYKIKTQSLDKNNPEDKKLIERYKETLRFLLPQMQSTDFVWMVSLEELIHIFNERRCIEAQPEWQEFLDLVEKEILEIEPDLKEFLVAGCYKCAHPCKYYKKRWWENKNTDLMVKS</sequence>
<protein>
    <submittedName>
        <fullName evidence="1">Thymidylate synthase ThyX</fullName>
    </submittedName>
</protein>
<dbReference type="RefSeq" id="WP_074592926.1">
    <property type="nucleotide sequence ID" value="NZ_FNBS01000099.1"/>
</dbReference>
<dbReference type="SUPFAM" id="SSF69796">
    <property type="entry name" value="Thymidylate synthase-complementing protein Thy1"/>
    <property type="match status" value="1"/>
</dbReference>
<dbReference type="InterPro" id="IPR003669">
    <property type="entry name" value="Thymidylate_synthase_ThyX"/>
</dbReference>
<dbReference type="GO" id="GO:0070402">
    <property type="term" value="F:NADPH binding"/>
    <property type="evidence" value="ECO:0007669"/>
    <property type="project" value="TreeGrafter"/>
</dbReference>
<dbReference type="AlphaFoldDB" id="A0A1G7VQA3"/>
<dbReference type="GO" id="GO:0050660">
    <property type="term" value="F:flavin adenine dinucleotide binding"/>
    <property type="evidence" value="ECO:0007669"/>
    <property type="project" value="InterPro"/>
</dbReference>
<dbReference type="PANTHER" id="PTHR34934:SF1">
    <property type="entry name" value="FLAVIN-DEPENDENT THYMIDYLATE SYNTHASE"/>
    <property type="match status" value="1"/>
</dbReference>
<dbReference type="Gene3D" id="3.30.1360.170">
    <property type="match status" value="1"/>
</dbReference>
<dbReference type="EMBL" id="FNBS01000099">
    <property type="protein sequence ID" value="SDG61943.1"/>
    <property type="molecule type" value="Genomic_DNA"/>
</dbReference>
<dbReference type="CDD" id="cd20175">
    <property type="entry name" value="ThyX"/>
    <property type="match status" value="1"/>
</dbReference>
<dbReference type="Pfam" id="PF02511">
    <property type="entry name" value="Thy1"/>
    <property type="match status" value="1"/>
</dbReference>
<dbReference type="Proteomes" id="UP000183404">
    <property type="component" value="Unassembled WGS sequence"/>
</dbReference>
<name>A0A1G7VQA3_THETY</name>
<dbReference type="PROSITE" id="PS51331">
    <property type="entry name" value="THYX"/>
    <property type="match status" value="1"/>
</dbReference>
<accession>A0A1G7VQA3</accession>
<dbReference type="PANTHER" id="PTHR34934">
    <property type="entry name" value="FLAVIN-DEPENDENT THYMIDYLATE SYNTHASE"/>
    <property type="match status" value="1"/>
</dbReference>
<gene>
    <name evidence="1" type="ORF">SAMN04244560_02652</name>
</gene>
<proteinExistence type="predicted"/>
<dbReference type="GO" id="GO:0006231">
    <property type="term" value="P:dTMP biosynthetic process"/>
    <property type="evidence" value="ECO:0007669"/>
    <property type="project" value="InterPro"/>
</dbReference>
<reference evidence="1 2" key="1">
    <citation type="submission" date="2016-10" db="EMBL/GenBank/DDBJ databases">
        <authorList>
            <person name="de Groot N.N."/>
        </authorList>
    </citation>
    <scope>NUCLEOTIDE SEQUENCE [LARGE SCALE GENOMIC DNA]</scope>
    <source>
        <strain evidence="1 2">DSM 569</strain>
    </source>
</reference>
<dbReference type="InterPro" id="IPR036098">
    <property type="entry name" value="Thymidylate_synthase_ThyX_sf"/>
</dbReference>
<dbReference type="GO" id="GO:0050797">
    <property type="term" value="F:thymidylate synthase (FAD) activity"/>
    <property type="evidence" value="ECO:0007669"/>
    <property type="project" value="InterPro"/>
</dbReference>
<organism evidence="1 2">
    <name type="scientific">Thermoanaerobacter thermohydrosulfuricus</name>
    <name type="common">Clostridium thermohydrosulfuricum</name>
    <dbReference type="NCBI Taxonomy" id="1516"/>
    <lineage>
        <taxon>Bacteria</taxon>
        <taxon>Bacillati</taxon>
        <taxon>Bacillota</taxon>
        <taxon>Clostridia</taxon>
        <taxon>Thermoanaerobacterales</taxon>
        <taxon>Thermoanaerobacteraceae</taxon>
        <taxon>Thermoanaerobacter</taxon>
    </lineage>
</organism>
<evidence type="ECO:0000313" key="1">
    <source>
        <dbReference type="EMBL" id="SDG61943.1"/>
    </source>
</evidence>
<evidence type="ECO:0000313" key="2">
    <source>
        <dbReference type="Proteomes" id="UP000183404"/>
    </source>
</evidence>
<dbReference type="GO" id="GO:0004799">
    <property type="term" value="F:thymidylate synthase activity"/>
    <property type="evidence" value="ECO:0007669"/>
    <property type="project" value="TreeGrafter"/>
</dbReference>